<dbReference type="HOGENOM" id="CLU_933207_0_0_5"/>
<organism evidence="1 2">
    <name type="scientific">Methylorubrum extorquens (strain ATCC 14718 / DSM 1338 / JCM 2805 / NCIMB 9133 / AM1)</name>
    <name type="common">Methylobacterium extorquens</name>
    <dbReference type="NCBI Taxonomy" id="272630"/>
    <lineage>
        <taxon>Bacteria</taxon>
        <taxon>Pseudomonadati</taxon>
        <taxon>Pseudomonadota</taxon>
        <taxon>Alphaproteobacteria</taxon>
        <taxon>Hyphomicrobiales</taxon>
        <taxon>Methylobacteriaceae</taxon>
        <taxon>Methylorubrum</taxon>
    </lineage>
</organism>
<dbReference type="KEGG" id="mea:Mex_2p0994"/>
<sequence length="298" mass="32748">MSDSAKPVILGRPRPSHIEHLATQWLAQRFVERIPEYAAFAESEGMSVLARLVHTVARGYHPRMKADEVGRDLEALTIAGAPGRVAALVPELPKLRDDAEALLCGRWIREAALAPPFEGDFARVGIYRRRQDGTYDDVLPEVGHAYRHPSLDARGLVMFVETRPGQRTALDRGQLVYWEMIEGVEPVQKVELPEVAARHRTMLASIERAKAAEAALPETIERSFAEARFKEAVPDDRRAFLVSLSDELAQAASAGDEVAMRSVLDRLSGVSAAANRIDGFFQSVDYAPGEPGGTPPHP</sequence>
<dbReference type="Proteomes" id="UP000009081">
    <property type="component" value="Plasmid megaplasmid"/>
</dbReference>
<evidence type="ECO:0000313" key="2">
    <source>
        <dbReference type="Proteomes" id="UP000009081"/>
    </source>
</evidence>
<accession>C5B5Q6</accession>
<dbReference type="RefSeq" id="WP_003597034.1">
    <property type="nucleotide sequence ID" value="NC_012811.1"/>
</dbReference>
<geneLocation type="plasmid" evidence="1 2">
    <name>megaplasmid</name>
</geneLocation>
<evidence type="ECO:0000313" key="1">
    <source>
        <dbReference type="EMBL" id="ACS43788.1"/>
    </source>
</evidence>
<dbReference type="AlphaFoldDB" id="C5B5Q6"/>
<dbReference type="EMBL" id="CP001511">
    <property type="protein sequence ID" value="ACS43788.1"/>
    <property type="molecule type" value="Genomic_DNA"/>
</dbReference>
<proteinExistence type="predicted"/>
<keyword evidence="2" id="KW-1185">Reference proteome</keyword>
<protein>
    <submittedName>
        <fullName evidence="1">Uncharacterized protein</fullName>
    </submittedName>
</protein>
<keyword evidence="1" id="KW-0614">Plasmid</keyword>
<gene>
    <name evidence="1" type="ordered locus">MexAM1_META2p0994</name>
</gene>
<reference evidence="1 2" key="1">
    <citation type="journal article" date="2009" name="PLoS ONE">
        <title>Methylobacterium genome sequences: a reference blueprint to investigate microbial metabolism of C1 compounds from natural and industrial sources.</title>
        <authorList>
            <person name="Vuilleumier S."/>
            <person name="Chistoserdova L."/>
            <person name="Lee M.-C."/>
            <person name="Bringel F."/>
            <person name="Lajus A."/>
            <person name="Zhou Y."/>
            <person name="Gourion B."/>
            <person name="Barbe V."/>
            <person name="Chang J."/>
            <person name="Cruveiller S."/>
            <person name="Dossat C."/>
            <person name="Gillett W."/>
            <person name="Gruffaz C."/>
            <person name="Haugen E."/>
            <person name="Hourcade E."/>
            <person name="Levy R."/>
            <person name="Mangenot S."/>
            <person name="Muller E."/>
            <person name="Nadalig T."/>
            <person name="Pagni M."/>
            <person name="Penny C."/>
            <person name="Peyraud R."/>
            <person name="Robinson D.G."/>
            <person name="Roche D."/>
            <person name="Rouy Z."/>
            <person name="Saenampechek C."/>
            <person name="Salvignol G."/>
            <person name="Vallenet D."/>
            <person name="Wu Z."/>
            <person name="Marx C.J."/>
            <person name="Vorholt J.A."/>
            <person name="Olson M.V."/>
            <person name="Kaul R."/>
            <person name="Weissenbach J."/>
            <person name="Medigue C."/>
            <person name="Lidstrom M.E."/>
        </authorList>
    </citation>
    <scope>NUCLEOTIDE SEQUENCE [LARGE SCALE GENOMIC DNA]</scope>
    <source>
        <strain evidence="2">ATCC 14718 / DSM 1338 / JCM 2805 / NCIMB 9133 / AM1</strain>
    </source>
</reference>
<name>C5B5Q6_METEA</name>